<dbReference type="AlphaFoldDB" id="A0AAV5BXL1"/>
<dbReference type="Gene3D" id="3.40.50.300">
    <property type="entry name" value="P-loop containing nucleotide triphosphate hydrolases"/>
    <property type="match status" value="2"/>
</dbReference>
<dbReference type="InterPro" id="IPR027417">
    <property type="entry name" value="P-loop_NTPase"/>
</dbReference>
<dbReference type="Pfam" id="PF17871">
    <property type="entry name" value="AAA_lid_9"/>
    <property type="match status" value="1"/>
</dbReference>
<evidence type="ECO:0000313" key="4">
    <source>
        <dbReference type="EMBL" id="GJM90395.1"/>
    </source>
</evidence>
<dbReference type="PANTHER" id="PTHR11638">
    <property type="entry name" value="ATP-DEPENDENT CLP PROTEASE"/>
    <property type="match status" value="1"/>
</dbReference>
<reference evidence="4" key="1">
    <citation type="journal article" date="2018" name="DNA Res.">
        <title>Multiple hybrid de novo genome assembly of finger millet, an orphan allotetraploid crop.</title>
        <authorList>
            <person name="Hatakeyama M."/>
            <person name="Aluri S."/>
            <person name="Balachadran M.T."/>
            <person name="Sivarajan S.R."/>
            <person name="Patrignani A."/>
            <person name="Gruter S."/>
            <person name="Poveda L."/>
            <person name="Shimizu-Inatsugi R."/>
            <person name="Baeten J."/>
            <person name="Francoijs K.J."/>
            <person name="Nataraja K.N."/>
            <person name="Reddy Y.A.N."/>
            <person name="Phadnis S."/>
            <person name="Ravikumar R.L."/>
            <person name="Schlapbach R."/>
            <person name="Sreeman S.M."/>
            <person name="Shimizu K.K."/>
        </authorList>
    </citation>
    <scope>NUCLEOTIDE SEQUENCE</scope>
</reference>
<keyword evidence="1" id="KW-0547">Nucleotide-binding</keyword>
<evidence type="ECO:0000313" key="5">
    <source>
        <dbReference type="Proteomes" id="UP001054889"/>
    </source>
</evidence>
<dbReference type="GO" id="GO:0005524">
    <property type="term" value="F:ATP binding"/>
    <property type="evidence" value="ECO:0007669"/>
    <property type="project" value="UniProtKB-KW"/>
</dbReference>
<evidence type="ECO:0000259" key="3">
    <source>
        <dbReference type="Pfam" id="PF17871"/>
    </source>
</evidence>
<dbReference type="InterPro" id="IPR041546">
    <property type="entry name" value="ClpA/ClpB_AAA_lid"/>
</dbReference>
<feature type="domain" description="ClpA/ClpB AAA lid" evidence="3">
    <location>
        <begin position="80"/>
        <end position="115"/>
    </location>
</feature>
<keyword evidence="2" id="KW-0067">ATP-binding</keyword>
<organism evidence="4 5">
    <name type="scientific">Eleusine coracana subsp. coracana</name>
    <dbReference type="NCBI Taxonomy" id="191504"/>
    <lineage>
        <taxon>Eukaryota</taxon>
        <taxon>Viridiplantae</taxon>
        <taxon>Streptophyta</taxon>
        <taxon>Embryophyta</taxon>
        <taxon>Tracheophyta</taxon>
        <taxon>Spermatophyta</taxon>
        <taxon>Magnoliopsida</taxon>
        <taxon>Liliopsida</taxon>
        <taxon>Poales</taxon>
        <taxon>Poaceae</taxon>
        <taxon>PACMAD clade</taxon>
        <taxon>Chloridoideae</taxon>
        <taxon>Cynodonteae</taxon>
        <taxon>Eleusininae</taxon>
        <taxon>Eleusine</taxon>
    </lineage>
</organism>
<name>A0AAV5BXL1_ELECO</name>
<keyword evidence="5" id="KW-1185">Reference proteome</keyword>
<evidence type="ECO:0000256" key="2">
    <source>
        <dbReference type="ARBA" id="ARBA00022840"/>
    </source>
</evidence>
<dbReference type="GO" id="GO:0016887">
    <property type="term" value="F:ATP hydrolysis activity"/>
    <property type="evidence" value="ECO:0007669"/>
    <property type="project" value="TreeGrafter"/>
</dbReference>
<dbReference type="PANTHER" id="PTHR11638:SF86">
    <property type="entry name" value="CHAPERONE PROTEIN CLPB4, MITOCHONDRIAL"/>
    <property type="match status" value="1"/>
</dbReference>
<protein>
    <recommendedName>
        <fullName evidence="3">ClpA/ClpB AAA lid domain-containing protein</fullName>
    </recommendedName>
</protein>
<gene>
    <name evidence="4" type="primary">ga06672</name>
    <name evidence="4" type="ORF">PR202_ga06672</name>
</gene>
<evidence type="ECO:0000256" key="1">
    <source>
        <dbReference type="ARBA" id="ARBA00022741"/>
    </source>
</evidence>
<dbReference type="SUPFAM" id="SSF52540">
    <property type="entry name" value="P-loop containing nucleoside triphosphate hydrolases"/>
    <property type="match status" value="1"/>
</dbReference>
<dbReference type="InterPro" id="IPR050130">
    <property type="entry name" value="ClpA_ClpB"/>
</dbReference>
<proteinExistence type="predicted"/>
<comment type="caution">
    <text evidence="4">The sequence shown here is derived from an EMBL/GenBank/DDBJ whole genome shotgun (WGS) entry which is preliminary data.</text>
</comment>
<dbReference type="GO" id="GO:0034605">
    <property type="term" value="P:cellular response to heat"/>
    <property type="evidence" value="ECO:0007669"/>
    <property type="project" value="TreeGrafter"/>
</dbReference>
<sequence>MISVCVQKLGSESPHPLLPACADQAAGARNPGDYRDLFTKANSVHWCKCATTFDEYRKYTEKDAALERRFQQVYCGEPAVEDTVSIMCGLRERYELHHGAKISDGALVAAAVLSALVIFVYSH</sequence>
<dbReference type="EMBL" id="BQKI01000003">
    <property type="protein sequence ID" value="GJM90395.1"/>
    <property type="molecule type" value="Genomic_DNA"/>
</dbReference>
<dbReference type="Proteomes" id="UP001054889">
    <property type="component" value="Unassembled WGS sequence"/>
</dbReference>
<accession>A0AAV5BXL1</accession>
<reference evidence="4" key="2">
    <citation type="submission" date="2021-12" db="EMBL/GenBank/DDBJ databases">
        <title>Resequencing data analysis of finger millet.</title>
        <authorList>
            <person name="Hatakeyama M."/>
            <person name="Aluri S."/>
            <person name="Balachadran M.T."/>
            <person name="Sivarajan S.R."/>
            <person name="Poveda L."/>
            <person name="Shimizu-Inatsugi R."/>
            <person name="Schlapbach R."/>
            <person name="Sreeman S.M."/>
            <person name="Shimizu K.K."/>
        </authorList>
    </citation>
    <scope>NUCLEOTIDE SEQUENCE</scope>
</reference>
<dbReference type="GO" id="GO:0005737">
    <property type="term" value="C:cytoplasm"/>
    <property type="evidence" value="ECO:0007669"/>
    <property type="project" value="TreeGrafter"/>
</dbReference>